<keyword evidence="2" id="KW-1185">Reference proteome</keyword>
<dbReference type="RefSeq" id="WP_378131520.1">
    <property type="nucleotide sequence ID" value="NZ_JBHSMI010000015.1"/>
</dbReference>
<dbReference type="Proteomes" id="UP001596113">
    <property type="component" value="Unassembled WGS sequence"/>
</dbReference>
<evidence type="ECO:0000313" key="1">
    <source>
        <dbReference type="EMBL" id="MFC5402762.1"/>
    </source>
</evidence>
<protein>
    <recommendedName>
        <fullName evidence="3">DUF4838 domain-containing protein</fullName>
    </recommendedName>
</protein>
<evidence type="ECO:0000313" key="2">
    <source>
        <dbReference type="Proteomes" id="UP001596113"/>
    </source>
</evidence>
<accession>A0ABW0HSB6</accession>
<comment type="caution">
    <text evidence="1">The sequence shown here is derived from an EMBL/GenBank/DDBJ whole genome shotgun (WGS) entry which is preliminary data.</text>
</comment>
<dbReference type="EMBL" id="JBHSMI010000015">
    <property type="protein sequence ID" value="MFC5402762.1"/>
    <property type="molecule type" value="Genomic_DNA"/>
</dbReference>
<evidence type="ECO:0008006" key="3">
    <source>
        <dbReference type="Google" id="ProtNLM"/>
    </source>
</evidence>
<organism evidence="1 2">
    <name type="scientific">Cohnella soli</name>
    <dbReference type="NCBI Taxonomy" id="425005"/>
    <lineage>
        <taxon>Bacteria</taxon>
        <taxon>Bacillati</taxon>
        <taxon>Bacillota</taxon>
        <taxon>Bacilli</taxon>
        <taxon>Bacillales</taxon>
        <taxon>Paenibacillaceae</taxon>
        <taxon>Cohnella</taxon>
    </lineage>
</organism>
<dbReference type="SUPFAM" id="SSF88713">
    <property type="entry name" value="Glycoside hydrolase/deacetylase"/>
    <property type="match status" value="1"/>
</dbReference>
<gene>
    <name evidence="1" type="ORF">ACFPOF_08410</name>
</gene>
<dbReference type="InterPro" id="IPR011330">
    <property type="entry name" value="Glyco_hydro/deAcase_b/a-brl"/>
</dbReference>
<name>A0ABW0HSB6_9BACL</name>
<sequence>MATLRFVHPLIIVSSRHPEYCLFTETFAPYLELWGMAYDIHDCATEGIPANLSQWPLVVLSHPGCLEGSSGMAEAVCQAVGSGTGLVTFGEAISPWASRRSELRASGLISVRNADHPIAKLHQSGERRLFFNLSKAVSPLLAVEGENVAALGQEPLLSLNPSEDAISGKVVVWTTLAWARQDVLGPLYGMDDLLWRSLVWTARKPFVLRCLPPFVTMRVDDVSGFGKRLGGESGLYWMRDCVELGWKPFSGLFLDDLTPEIVEELRPILAAGQATACPHAFSYWDFIYFLHKPRKPELGYWSEAAVCEPLPDEAVAENARKVEAWYEANPGLPMSKVFVPHYYELSAGFLPYLRKWGFRYVLSMNPPDRPYGGTMTYGAPFHTKRLPFATNTPVYYADWYPSGESGDESRFFASVTEIRDDQGYEWAPNENVDDTINHGVNQLSRALDSLVLAQLFTHESGYIQYISPERWRAIMDGVTAYVRERGAIPVTLDDAMAYLVDLKLSRWTGGVLESDGRLTLRFDGVSEGATKVAVFADDALDPVWKTVMPFVGVVEQTV</sequence>
<proteinExistence type="predicted"/>
<reference evidence="2" key="1">
    <citation type="journal article" date="2019" name="Int. J. Syst. Evol. Microbiol.">
        <title>The Global Catalogue of Microorganisms (GCM) 10K type strain sequencing project: providing services to taxonomists for standard genome sequencing and annotation.</title>
        <authorList>
            <consortium name="The Broad Institute Genomics Platform"/>
            <consortium name="The Broad Institute Genome Sequencing Center for Infectious Disease"/>
            <person name="Wu L."/>
            <person name="Ma J."/>
        </authorList>
    </citation>
    <scope>NUCLEOTIDE SEQUENCE [LARGE SCALE GENOMIC DNA]</scope>
    <source>
        <strain evidence="2">CGMCC 1.18575</strain>
    </source>
</reference>